<dbReference type="AlphaFoldDB" id="A0AAE1M3M5"/>
<evidence type="ECO:0000313" key="2">
    <source>
        <dbReference type="Proteomes" id="UP001273209"/>
    </source>
</evidence>
<protein>
    <submittedName>
        <fullName evidence="1">Uncharacterized protein</fullName>
    </submittedName>
</protein>
<keyword evidence="2" id="KW-1185">Reference proteome</keyword>
<dbReference type="EMBL" id="JAWRVG010000004">
    <property type="protein sequence ID" value="KAK4082695.1"/>
    <property type="molecule type" value="Genomic_DNA"/>
</dbReference>
<sequence length="184" mass="20643">MMPENWNINGATDSQDAAAGFNAFNPSGFRRTTWGLMLKNDASIVKEITAIFMNEYNSIKDVADLNPALIYQTVTLPTIAHFRDRGGNALGITEEDGPLISASRNTINFGTALAKEKGVHHPFIFLNYADQEQVIFPTYREKGFDKLVAASEKYDPDQVWQTFQPQIFRLNPAHADEDSKSRLE</sequence>
<proteinExistence type="predicted"/>
<dbReference type="RefSeq" id="XP_062759124.1">
    <property type="nucleotide sequence ID" value="XM_062895671.1"/>
</dbReference>
<dbReference type="GeneID" id="87915576"/>
<dbReference type="Proteomes" id="UP001273209">
    <property type="component" value="Unassembled WGS sequence"/>
</dbReference>
<organism evidence="1 2">
    <name type="scientific">Trichoderma aggressivum f. europaeum</name>
    <dbReference type="NCBI Taxonomy" id="173218"/>
    <lineage>
        <taxon>Eukaryota</taxon>
        <taxon>Fungi</taxon>
        <taxon>Dikarya</taxon>
        <taxon>Ascomycota</taxon>
        <taxon>Pezizomycotina</taxon>
        <taxon>Sordariomycetes</taxon>
        <taxon>Hypocreomycetidae</taxon>
        <taxon>Hypocreales</taxon>
        <taxon>Hypocreaceae</taxon>
        <taxon>Trichoderma</taxon>
    </lineage>
</organism>
<accession>A0AAE1M3M5</accession>
<gene>
    <name evidence="1" type="ORF">Triagg1_1585</name>
</gene>
<reference evidence="1" key="1">
    <citation type="submission" date="2023-11" db="EMBL/GenBank/DDBJ databases">
        <title>The genome sequences of three competitors of mushroom-forming fungi.</title>
        <authorList>
            <person name="Beijen E."/>
            <person name="Ohm R.A."/>
        </authorList>
    </citation>
    <scope>NUCLEOTIDE SEQUENCE</scope>
    <source>
        <strain evidence="1">CBS 100526</strain>
    </source>
</reference>
<name>A0AAE1M3M5_9HYPO</name>
<comment type="caution">
    <text evidence="1">The sequence shown here is derived from an EMBL/GenBank/DDBJ whole genome shotgun (WGS) entry which is preliminary data.</text>
</comment>
<evidence type="ECO:0000313" key="1">
    <source>
        <dbReference type="EMBL" id="KAK4082695.1"/>
    </source>
</evidence>